<organism evidence="2 3">
    <name type="scientific">Filimonas zeae</name>
    <dbReference type="NCBI Taxonomy" id="1737353"/>
    <lineage>
        <taxon>Bacteria</taxon>
        <taxon>Pseudomonadati</taxon>
        <taxon>Bacteroidota</taxon>
        <taxon>Chitinophagia</taxon>
        <taxon>Chitinophagales</taxon>
        <taxon>Chitinophagaceae</taxon>
        <taxon>Filimonas</taxon>
    </lineage>
</organism>
<evidence type="ECO:0000259" key="1">
    <source>
        <dbReference type="Pfam" id="PF19512"/>
    </source>
</evidence>
<proteinExistence type="predicted"/>
<comment type="caution">
    <text evidence="2">The sequence shown here is derived from an EMBL/GenBank/DDBJ whole genome shotgun (WGS) entry which is preliminary data.</text>
</comment>
<name>A0A917J1V3_9BACT</name>
<evidence type="ECO:0000313" key="2">
    <source>
        <dbReference type="EMBL" id="GGH78137.1"/>
    </source>
</evidence>
<dbReference type="EMBL" id="BMIB01000004">
    <property type="protein sequence ID" value="GGH78137.1"/>
    <property type="molecule type" value="Genomic_DNA"/>
</dbReference>
<feature type="domain" description="DUF6046" evidence="1">
    <location>
        <begin position="85"/>
        <end position="200"/>
    </location>
</feature>
<dbReference type="Proteomes" id="UP000627292">
    <property type="component" value="Unassembled WGS sequence"/>
</dbReference>
<gene>
    <name evidence="2" type="ORF">GCM10011379_45560</name>
</gene>
<reference evidence="2" key="1">
    <citation type="journal article" date="2014" name="Int. J. Syst. Evol. Microbiol.">
        <title>Complete genome sequence of Corynebacterium casei LMG S-19264T (=DSM 44701T), isolated from a smear-ripened cheese.</title>
        <authorList>
            <consortium name="US DOE Joint Genome Institute (JGI-PGF)"/>
            <person name="Walter F."/>
            <person name="Albersmeier A."/>
            <person name="Kalinowski J."/>
            <person name="Ruckert C."/>
        </authorList>
    </citation>
    <scope>NUCLEOTIDE SEQUENCE</scope>
    <source>
        <strain evidence="2">CGMCC 1.15290</strain>
    </source>
</reference>
<dbReference type="InterPro" id="IPR046109">
    <property type="entry name" value="DUF6046"/>
</dbReference>
<evidence type="ECO:0000313" key="3">
    <source>
        <dbReference type="Proteomes" id="UP000627292"/>
    </source>
</evidence>
<dbReference type="RefSeq" id="WP_188956702.1">
    <property type="nucleotide sequence ID" value="NZ_BMIB01000004.1"/>
</dbReference>
<dbReference type="Pfam" id="PF19512">
    <property type="entry name" value="DUF6046"/>
    <property type="match status" value="1"/>
</dbReference>
<keyword evidence="3" id="KW-1185">Reference proteome</keyword>
<dbReference type="AlphaFoldDB" id="A0A917J1V3"/>
<sequence length="203" mass="23250">MGSIIFELQDLYKDTFGTKPAIVKEWLPDKTDPSELWLATMNEKPLTDGHSSELRTSFAGVEIWLPTRFWGVPSEISKEGNLFLPYTVVKISSKKTIVKTPLAERRGTVKEQYNIEDYSISLNGFVIDEKRVWPYSELMALKTLYELNYAVRMSNALTDIFIGKDDRVVIESIDFPEVKGGRNHVRPFSMQLESDTVFTLESK</sequence>
<accession>A0A917J1V3</accession>
<reference evidence="2" key="2">
    <citation type="submission" date="2020-09" db="EMBL/GenBank/DDBJ databases">
        <authorList>
            <person name="Sun Q."/>
            <person name="Zhou Y."/>
        </authorList>
    </citation>
    <scope>NUCLEOTIDE SEQUENCE</scope>
    <source>
        <strain evidence="2">CGMCC 1.15290</strain>
    </source>
</reference>
<protein>
    <recommendedName>
        <fullName evidence="1">DUF6046 domain-containing protein</fullName>
    </recommendedName>
</protein>